<evidence type="ECO:0000256" key="1">
    <source>
        <dbReference type="SAM" id="MobiDB-lite"/>
    </source>
</evidence>
<proteinExistence type="predicted"/>
<dbReference type="Proteomes" id="UP000324106">
    <property type="component" value="Chromosome"/>
</dbReference>
<reference evidence="2 3" key="1">
    <citation type="submission" date="2018-05" db="EMBL/GenBank/DDBJ databases">
        <title>Streptomyces venezuelae.</title>
        <authorList>
            <person name="Kim W."/>
            <person name="Lee N."/>
            <person name="Cho B.-K."/>
        </authorList>
    </citation>
    <scope>NUCLEOTIDE SEQUENCE [LARGE SCALE GENOMIC DNA]</scope>
    <source>
        <strain evidence="2 3">ATCC 15068</strain>
    </source>
</reference>
<accession>A0A5P2AS82</accession>
<evidence type="ECO:0000313" key="3">
    <source>
        <dbReference type="Proteomes" id="UP000324106"/>
    </source>
</evidence>
<dbReference type="EMBL" id="CP029194">
    <property type="protein sequence ID" value="QES20965.1"/>
    <property type="molecule type" value="Genomic_DNA"/>
</dbReference>
<feature type="region of interest" description="Disordered" evidence="1">
    <location>
        <begin position="1"/>
        <end position="24"/>
    </location>
</feature>
<evidence type="ECO:0000313" key="2">
    <source>
        <dbReference type="EMBL" id="QES20965.1"/>
    </source>
</evidence>
<dbReference type="OrthoDB" id="4192807at2"/>
<sequence>MTTPVAGPGLDQQSGPARERKRGSGPRALLLAATALAAGAAGVAGTVLHERITAPDTSAVDAQAAEVAEALRGELTTGFYSGRGSYGGQFTEGTLVAQVQAHGGVLLSADSDRTRTPDKTHTAEVMLGLVPPSEGTVPAAAYPVRCYRYTFGIGTYSVKQSAMTCPSSRTDGLPGSLAAQMGMLLTQQPTGTRPYRPRSTEGYAHTPKGAVDFLKEERVIATGDAVSALSGRTADDGAYVLSLRINNVCHYLRMDASPTATDLIPLWSAPADEQAACDIQQAMTATTLHGVDPAKQG</sequence>
<dbReference type="RefSeq" id="WP_150268063.1">
    <property type="nucleotide sequence ID" value="NZ_CP029194.1"/>
</dbReference>
<protein>
    <submittedName>
        <fullName evidence="2">Uncharacterized protein</fullName>
    </submittedName>
</protein>
<gene>
    <name evidence="2" type="ORF">DEJ46_19155</name>
</gene>
<name>A0A5P2AS82_STRVZ</name>
<dbReference type="AlphaFoldDB" id="A0A5P2AS82"/>
<organism evidence="2 3">
    <name type="scientific">Streptomyces venezuelae</name>
    <dbReference type="NCBI Taxonomy" id="54571"/>
    <lineage>
        <taxon>Bacteria</taxon>
        <taxon>Bacillati</taxon>
        <taxon>Actinomycetota</taxon>
        <taxon>Actinomycetes</taxon>
        <taxon>Kitasatosporales</taxon>
        <taxon>Streptomycetaceae</taxon>
        <taxon>Streptomyces</taxon>
    </lineage>
</organism>